<gene>
    <name evidence="2" type="ORF">THITE_154050</name>
</gene>
<dbReference type="EMBL" id="CP003009">
    <property type="protein sequence ID" value="AEO62562.1"/>
    <property type="molecule type" value="Genomic_DNA"/>
</dbReference>
<evidence type="ECO:0000313" key="3">
    <source>
        <dbReference type="Proteomes" id="UP000008181"/>
    </source>
</evidence>
<feature type="region of interest" description="Disordered" evidence="1">
    <location>
        <begin position="58"/>
        <end position="92"/>
    </location>
</feature>
<dbReference type="HOGENOM" id="CLU_2414838_0_0_1"/>
<dbReference type="RefSeq" id="XP_003648898.1">
    <property type="nucleotide sequence ID" value="XM_003648850.1"/>
</dbReference>
<dbReference type="AlphaFoldDB" id="G2QRX5"/>
<dbReference type="Proteomes" id="UP000008181">
    <property type="component" value="Chromosome 1"/>
</dbReference>
<protein>
    <submittedName>
        <fullName evidence="2">Uncharacterized protein</fullName>
    </submittedName>
</protein>
<accession>G2QRX5</accession>
<keyword evidence="3" id="KW-1185">Reference proteome</keyword>
<evidence type="ECO:0000256" key="1">
    <source>
        <dbReference type="SAM" id="MobiDB-lite"/>
    </source>
</evidence>
<organism evidence="2 3">
    <name type="scientific">Thermothielavioides terrestris (strain ATCC 38088 / NRRL 8126)</name>
    <name type="common">Thielavia terrestris</name>
    <dbReference type="NCBI Taxonomy" id="578455"/>
    <lineage>
        <taxon>Eukaryota</taxon>
        <taxon>Fungi</taxon>
        <taxon>Dikarya</taxon>
        <taxon>Ascomycota</taxon>
        <taxon>Pezizomycotina</taxon>
        <taxon>Sordariomycetes</taxon>
        <taxon>Sordariomycetidae</taxon>
        <taxon>Sordariales</taxon>
        <taxon>Chaetomiaceae</taxon>
        <taxon>Thermothielavioides</taxon>
        <taxon>Thermothielavioides terrestris</taxon>
    </lineage>
</organism>
<name>G2QRX5_THETT</name>
<sequence length="92" mass="9704">MHDGRLQRRYSASPSPTLIPTACKARGVTRGGATIPRMWAAKVWEASPGNLDVTLHARSGDSVGGRRLSAAAEPRSNPRPVGWDSSTGGILP</sequence>
<proteinExistence type="predicted"/>
<dbReference type="GeneID" id="11515887"/>
<dbReference type="KEGG" id="ttt:THITE_154050"/>
<reference evidence="2 3" key="1">
    <citation type="journal article" date="2011" name="Nat. Biotechnol.">
        <title>Comparative genomic analysis of the thermophilic biomass-degrading fungi Myceliophthora thermophila and Thielavia terrestris.</title>
        <authorList>
            <person name="Berka R.M."/>
            <person name="Grigoriev I.V."/>
            <person name="Otillar R."/>
            <person name="Salamov A."/>
            <person name="Grimwood J."/>
            <person name="Reid I."/>
            <person name="Ishmael N."/>
            <person name="John T."/>
            <person name="Darmond C."/>
            <person name="Moisan M.-C."/>
            <person name="Henrissat B."/>
            <person name="Coutinho P.M."/>
            <person name="Lombard V."/>
            <person name="Natvig D.O."/>
            <person name="Lindquist E."/>
            <person name="Schmutz J."/>
            <person name="Lucas S."/>
            <person name="Harris P."/>
            <person name="Powlowski J."/>
            <person name="Bellemare A."/>
            <person name="Taylor D."/>
            <person name="Butler G."/>
            <person name="de Vries R.P."/>
            <person name="Allijn I.E."/>
            <person name="van den Brink J."/>
            <person name="Ushinsky S."/>
            <person name="Storms R."/>
            <person name="Powell A.J."/>
            <person name="Paulsen I.T."/>
            <person name="Elbourne L.D.H."/>
            <person name="Baker S.E."/>
            <person name="Magnuson J."/>
            <person name="LaBoissiere S."/>
            <person name="Clutterbuck A.J."/>
            <person name="Martinez D."/>
            <person name="Wogulis M."/>
            <person name="de Leon A.L."/>
            <person name="Rey M.W."/>
            <person name="Tsang A."/>
        </authorList>
    </citation>
    <scope>NUCLEOTIDE SEQUENCE [LARGE SCALE GENOMIC DNA]</scope>
    <source>
        <strain evidence="3">ATCC 38088 / NRRL 8126</strain>
    </source>
</reference>
<evidence type="ECO:0000313" key="2">
    <source>
        <dbReference type="EMBL" id="AEO62562.1"/>
    </source>
</evidence>